<proteinExistence type="inferred from homology"/>
<dbReference type="PANTHER" id="PTHR11496:SF102">
    <property type="entry name" value="ALCOHOL DEHYDROGENASE 4"/>
    <property type="match status" value="1"/>
</dbReference>
<feature type="domain" description="Fe-containing alcohol dehydrogenase-like C-terminal" evidence="6">
    <location>
        <begin position="208"/>
        <end position="399"/>
    </location>
</feature>
<dbReference type="Pfam" id="PF25137">
    <property type="entry name" value="ADH_Fe_C"/>
    <property type="match status" value="1"/>
</dbReference>
<evidence type="ECO:0000313" key="7">
    <source>
        <dbReference type="EMBL" id="MCF1751841.1"/>
    </source>
</evidence>
<keyword evidence="3" id="KW-0560">Oxidoreductase</keyword>
<feature type="domain" description="Alcohol dehydrogenase iron-type/glycerol dehydrogenase GldA" evidence="5">
    <location>
        <begin position="31"/>
        <end position="197"/>
    </location>
</feature>
<name>A0ABS9BUV8_9BACT</name>
<dbReference type="SUPFAM" id="SSF56796">
    <property type="entry name" value="Dehydroquinate synthase-like"/>
    <property type="match status" value="1"/>
</dbReference>
<dbReference type="InterPro" id="IPR039697">
    <property type="entry name" value="Alcohol_dehydrogenase_Fe"/>
</dbReference>
<evidence type="ECO:0000256" key="1">
    <source>
        <dbReference type="ARBA" id="ARBA00001962"/>
    </source>
</evidence>
<evidence type="ECO:0000259" key="6">
    <source>
        <dbReference type="Pfam" id="PF25137"/>
    </source>
</evidence>
<comment type="caution">
    <text evidence="7">The sequence shown here is derived from an EMBL/GenBank/DDBJ whole genome shotgun (WGS) entry which is preliminary data.</text>
</comment>
<dbReference type="RefSeq" id="WP_234861783.1">
    <property type="nucleotide sequence ID" value="NZ_JAKEVZ010000008.1"/>
</dbReference>
<protein>
    <submittedName>
        <fullName evidence="7">Iron-containing alcohol dehydrogenase</fullName>
    </submittedName>
</protein>
<sequence>MTKSLKSAYYRIYQTGFKLAMPLLPWRKPTLLEGVGSVRRIPEVLKDLHISNVLIVTDAMLMKLGLLDGLLQALDKSGCKYAVFDKTVPDPTIENVEEALQLYHKHQCKAIIAFGGGSPMDCAKIVGARVARPHKSVAKMKGVLKVIFKIPTLIAVPTTAGTGSEVTLAAVISNSETLEKYPINDFCLIPHYAVHDPELTLKLPPHITAPTGMDAMTHAVEAFIGNSNTSETKKAALEAMVLIHQNLLTAYNEPGNIEARAAMLKASYLAGVAFTRAYVGYVHAIAHTIGGFYKVPHGLANAIIMPHVLEYYGSAIHRQLAEIADTIGISSPNESPSQKAAAFVRYLRDLNSKMDIPKNIDKISESDLPEMIKRALEEANPLYPVPKILFEEDLRKIYLKIKG</sequence>
<comment type="similarity">
    <text evidence="2">Belongs to the iron-containing alcohol dehydrogenase family.</text>
</comment>
<dbReference type="Gene3D" id="1.20.1090.10">
    <property type="entry name" value="Dehydroquinate synthase-like - alpha domain"/>
    <property type="match status" value="1"/>
</dbReference>
<reference evidence="7 8" key="1">
    <citation type="submission" date="2022-01" db="EMBL/GenBank/DDBJ databases">
        <title>Mariniradius saccharolyticus sp. nov., isolated from sediment of a river.</title>
        <authorList>
            <person name="Liu H."/>
        </authorList>
    </citation>
    <scope>NUCLEOTIDE SEQUENCE [LARGE SCALE GENOMIC DNA]</scope>
    <source>
        <strain evidence="7 8">RY-2</strain>
    </source>
</reference>
<dbReference type="PANTHER" id="PTHR11496">
    <property type="entry name" value="ALCOHOL DEHYDROGENASE"/>
    <property type="match status" value="1"/>
</dbReference>
<dbReference type="InterPro" id="IPR018211">
    <property type="entry name" value="ADH_Fe_CS"/>
</dbReference>
<dbReference type="PROSITE" id="PS00913">
    <property type="entry name" value="ADH_IRON_1"/>
    <property type="match status" value="1"/>
</dbReference>
<organism evidence="7 8">
    <name type="scientific">Mariniradius sediminis</name>
    <dbReference type="NCBI Taxonomy" id="2909237"/>
    <lineage>
        <taxon>Bacteria</taxon>
        <taxon>Pseudomonadati</taxon>
        <taxon>Bacteroidota</taxon>
        <taxon>Cytophagia</taxon>
        <taxon>Cytophagales</taxon>
        <taxon>Cyclobacteriaceae</taxon>
        <taxon>Mariniradius</taxon>
    </lineage>
</organism>
<dbReference type="InterPro" id="IPR001670">
    <property type="entry name" value="ADH_Fe/GldA"/>
</dbReference>
<evidence type="ECO:0000259" key="5">
    <source>
        <dbReference type="Pfam" id="PF00465"/>
    </source>
</evidence>
<dbReference type="EMBL" id="JAKEVZ010000008">
    <property type="protein sequence ID" value="MCF1751841.1"/>
    <property type="molecule type" value="Genomic_DNA"/>
</dbReference>
<dbReference type="InterPro" id="IPR056798">
    <property type="entry name" value="ADH_Fe_C"/>
</dbReference>
<evidence type="ECO:0000256" key="3">
    <source>
        <dbReference type="ARBA" id="ARBA00023002"/>
    </source>
</evidence>
<keyword evidence="8" id="KW-1185">Reference proteome</keyword>
<comment type="cofactor">
    <cofactor evidence="1">
        <name>Fe cation</name>
        <dbReference type="ChEBI" id="CHEBI:24875"/>
    </cofactor>
</comment>
<dbReference type="Pfam" id="PF00465">
    <property type="entry name" value="Fe-ADH"/>
    <property type="match status" value="1"/>
</dbReference>
<dbReference type="CDD" id="cd08189">
    <property type="entry name" value="Fe-ADH-like"/>
    <property type="match status" value="1"/>
</dbReference>
<keyword evidence="4" id="KW-0520">NAD</keyword>
<evidence type="ECO:0000313" key="8">
    <source>
        <dbReference type="Proteomes" id="UP001201449"/>
    </source>
</evidence>
<dbReference type="Gene3D" id="3.40.50.1970">
    <property type="match status" value="1"/>
</dbReference>
<dbReference type="Proteomes" id="UP001201449">
    <property type="component" value="Unassembled WGS sequence"/>
</dbReference>
<dbReference type="PROSITE" id="PS00060">
    <property type="entry name" value="ADH_IRON_2"/>
    <property type="match status" value="1"/>
</dbReference>
<evidence type="ECO:0000256" key="2">
    <source>
        <dbReference type="ARBA" id="ARBA00007358"/>
    </source>
</evidence>
<evidence type="ECO:0000256" key="4">
    <source>
        <dbReference type="ARBA" id="ARBA00023027"/>
    </source>
</evidence>
<gene>
    <name evidence="7" type="ORF">L0U89_12240</name>
</gene>
<accession>A0ABS9BUV8</accession>